<dbReference type="EMBL" id="JARK01000454">
    <property type="protein sequence ID" value="EYC36819.1"/>
    <property type="molecule type" value="Genomic_DNA"/>
</dbReference>
<name>A0A016WAD8_9BILA</name>
<protein>
    <submittedName>
        <fullName evidence="2">Uncharacterized protein</fullName>
    </submittedName>
</protein>
<accession>A0A016WAD8</accession>
<feature type="compositionally biased region" description="Low complexity" evidence="1">
    <location>
        <begin position="506"/>
        <end position="519"/>
    </location>
</feature>
<organism evidence="2 3">
    <name type="scientific">Ancylostoma ceylanicum</name>
    <dbReference type="NCBI Taxonomy" id="53326"/>
    <lineage>
        <taxon>Eukaryota</taxon>
        <taxon>Metazoa</taxon>
        <taxon>Ecdysozoa</taxon>
        <taxon>Nematoda</taxon>
        <taxon>Chromadorea</taxon>
        <taxon>Rhabditida</taxon>
        <taxon>Rhabditina</taxon>
        <taxon>Rhabditomorpha</taxon>
        <taxon>Strongyloidea</taxon>
        <taxon>Ancylostomatidae</taxon>
        <taxon>Ancylostomatinae</taxon>
        <taxon>Ancylostoma</taxon>
    </lineage>
</organism>
<evidence type="ECO:0000313" key="3">
    <source>
        <dbReference type="Proteomes" id="UP000024635"/>
    </source>
</evidence>
<evidence type="ECO:0000256" key="1">
    <source>
        <dbReference type="SAM" id="MobiDB-lite"/>
    </source>
</evidence>
<evidence type="ECO:0000313" key="2">
    <source>
        <dbReference type="EMBL" id="EYC36819.1"/>
    </source>
</evidence>
<gene>
    <name evidence="2" type="primary">Acey_s0854.g2703</name>
    <name evidence="2" type="ORF">Y032_0854g2703</name>
</gene>
<keyword evidence="3" id="KW-1185">Reference proteome</keyword>
<feature type="compositionally biased region" description="Polar residues" evidence="1">
    <location>
        <begin position="520"/>
        <end position="530"/>
    </location>
</feature>
<reference evidence="3" key="1">
    <citation type="journal article" date="2015" name="Nat. Genet.">
        <title>The genome and transcriptome of the zoonotic hookworm Ancylostoma ceylanicum identify infection-specific gene families.</title>
        <authorList>
            <person name="Schwarz E.M."/>
            <person name="Hu Y."/>
            <person name="Antoshechkin I."/>
            <person name="Miller M.M."/>
            <person name="Sternberg P.W."/>
            <person name="Aroian R.V."/>
        </authorList>
    </citation>
    <scope>NUCLEOTIDE SEQUENCE</scope>
    <source>
        <strain evidence="3">HY135</strain>
    </source>
</reference>
<feature type="region of interest" description="Disordered" evidence="1">
    <location>
        <begin position="486"/>
        <end position="541"/>
    </location>
</feature>
<proteinExistence type="predicted"/>
<sequence>MFGLVYAIIPEYHRVGRRSRLKAAPTEIFTFEMSRSPWGRLLDSHNGSLNTEKSGLSVEILPWTREPGVAILLSITPVNAINSACYEWSSPMHHVVHGIVYSVWCCCSMLLGLITERLGNFYHVYSLSGDFDIPLSECDRDYDVGKWLGLDVRDNKLSYHNLALLRDLPDLPPVRVYQGVAEVLTTGSIIWREGYKSPFCATTDFGTIPILVALPNSAQKLQEFHQVWVRSLSKEERENFGGHSQWGVVEFILDVQQARSCSRSRASSDVENEAPSTRHCGSGHQGVGGGSVVPVQESRNHDVRPSVRENNVHLLGLIISPPVKSLDNDVTASIWSRRFRGGRGGVLYYGSDTAELSAFRHGDWIDFSLPFEYIRHVQDCGERFEVPISKCKVVQGPFPTRTTKNSVELKLTLSVPVGHRIGDNFDHEELGAICDEQKLLEGGQAYEAIVGLVRPGQVISGNEMAEWRVVSAEPVGESWAPHFSRKVSKVKRPLPGKAKSRPIQRSNNAAAISTNAAISPRSSPENITQKQNDDGVDQSSLDRGSYVVEPKHLDYSERQSVTANITHVKFCPARETPTDEAPRMGKFNY</sequence>
<comment type="caution">
    <text evidence="2">The sequence shown here is derived from an EMBL/GenBank/DDBJ whole genome shotgun (WGS) entry which is preliminary data.</text>
</comment>
<dbReference type="AlphaFoldDB" id="A0A016WAD8"/>
<feature type="compositionally biased region" description="Basic residues" evidence="1">
    <location>
        <begin position="486"/>
        <end position="502"/>
    </location>
</feature>
<dbReference type="OrthoDB" id="5874584at2759"/>
<feature type="region of interest" description="Disordered" evidence="1">
    <location>
        <begin position="264"/>
        <end position="289"/>
    </location>
</feature>
<dbReference type="Proteomes" id="UP000024635">
    <property type="component" value="Unassembled WGS sequence"/>
</dbReference>